<keyword evidence="3 8" id="KW-0547">Nucleotide-binding</keyword>
<evidence type="ECO:0000256" key="9">
    <source>
        <dbReference type="SAM" id="MobiDB-lite"/>
    </source>
</evidence>
<gene>
    <name evidence="13" type="ORF">HNP90_001092</name>
</gene>
<dbReference type="FunFam" id="3.40.50.300:FF:000108">
    <property type="entry name" value="ATP-dependent RNA helicase RhlE"/>
    <property type="match status" value="1"/>
</dbReference>
<dbReference type="Pfam" id="PF00271">
    <property type="entry name" value="Helicase_C"/>
    <property type="match status" value="1"/>
</dbReference>
<keyword evidence="4 8" id="KW-0378">Hydrolase</keyword>
<keyword evidence="5 8" id="KW-0347">Helicase</keyword>
<dbReference type="InterPro" id="IPR005580">
    <property type="entry name" value="DbpA/CsdA_RNA-bd_dom"/>
</dbReference>
<keyword evidence="2" id="KW-0963">Cytoplasm</keyword>
<evidence type="ECO:0000313" key="13">
    <source>
        <dbReference type="EMBL" id="MBA2862211.1"/>
    </source>
</evidence>
<dbReference type="PROSITE" id="PS51195">
    <property type="entry name" value="Q_MOTIF"/>
    <property type="match status" value="1"/>
</dbReference>
<evidence type="ECO:0000256" key="5">
    <source>
        <dbReference type="ARBA" id="ARBA00022806"/>
    </source>
</evidence>
<dbReference type="InterPro" id="IPR050547">
    <property type="entry name" value="DEAD_box_RNA_helicases"/>
</dbReference>
<dbReference type="CDD" id="cd12252">
    <property type="entry name" value="RRM_DbpA"/>
    <property type="match status" value="1"/>
</dbReference>
<feature type="domain" description="Helicase ATP-binding" evidence="10">
    <location>
        <begin position="34"/>
        <end position="204"/>
    </location>
</feature>
<dbReference type="Pfam" id="PF03880">
    <property type="entry name" value="DbpA"/>
    <property type="match status" value="1"/>
</dbReference>
<name>A0A7J9PGI7_METMI</name>
<dbReference type="InterPro" id="IPR012677">
    <property type="entry name" value="Nucleotide-bd_a/b_plait_sf"/>
</dbReference>
<dbReference type="EC" id="3.6.4.13" evidence="1"/>
<evidence type="ECO:0000256" key="8">
    <source>
        <dbReference type="RuleBase" id="RU000492"/>
    </source>
</evidence>
<dbReference type="GO" id="GO:0003723">
    <property type="term" value="F:RNA binding"/>
    <property type="evidence" value="ECO:0007669"/>
    <property type="project" value="TreeGrafter"/>
</dbReference>
<dbReference type="GO" id="GO:0016787">
    <property type="term" value="F:hydrolase activity"/>
    <property type="evidence" value="ECO:0007669"/>
    <property type="project" value="UniProtKB-KW"/>
</dbReference>
<dbReference type="GO" id="GO:0005524">
    <property type="term" value="F:ATP binding"/>
    <property type="evidence" value="ECO:0007669"/>
    <property type="project" value="UniProtKB-KW"/>
</dbReference>
<evidence type="ECO:0000256" key="4">
    <source>
        <dbReference type="ARBA" id="ARBA00022801"/>
    </source>
</evidence>
<dbReference type="Gene3D" id="3.40.50.300">
    <property type="entry name" value="P-loop containing nucleotide triphosphate hydrolases"/>
    <property type="match status" value="2"/>
</dbReference>
<reference evidence="13 14" key="1">
    <citation type="submission" date="2020-07" db="EMBL/GenBank/DDBJ databases">
        <title>Genomic Encyclopedia of Type Strains, Phase IV (KMG-V): Genome sequencing to study the core and pangenomes of soil and plant-associated prokaryotes.</title>
        <authorList>
            <person name="Whitman W."/>
        </authorList>
    </citation>
    <scope>NUCLEOTIDE SEQUENCE [LARGE SCALE GENOMIC DNA]</scope>
    <source>
        <strain evidence="13 14">C8</strain>
    </source>
</reference>
<dbReference type="PROSITE" id="PS51194">
    <property type="entry name" value="HELICASE_CTER"/>
    <property type="match status" value="1"/>
</dbReference>
<feature type="domain" description="Helicase C-terminal" evidence="11">
    <location>
        <begin position="230"/>
        <end position="376"/>
    </location>
</feature>
<protein>
    <recommendedName>
        <fullName evidence="1">RNA helicase</fullName>
        <ecNumber evidence="1">3.6.4.13</ecNumber>
    </recommendedName>
</protein>
<dbReference type="EMBL" id="JACDUL010000003">
    <property type="protein sequence ID" value="MBA2862211.1"/>
    <property type="molecule type" value="Genomic_DNA"/>
</dbReference>
<evidence type="ECO:0000256" key="7">
    <source>
        <dbReference type="PROSITE-ProRule" id="PRU00552"/>
    </source>
</evidence>
<dbReference type="Proteomes" id="UP000533207">
    <property type="component" value="Unassembled WGS sequence"/>
</dbReference>
<dbReference type="InterPro" id="IPR000629">
    <property type="entry name" value="RNA-helicase_DEAD-box_CS"/>
</dbReference>
<proteinExistence type="inferred from homology"/>
<evidence type="ECO:0000259" key="10">
    <source>
        <dbReference type="PROSITE" id="PS51192"/>
    </source>
</evidence>
<evidence type="ECO:0000256" key="6">
    <source>
        <dbReference type="ARBA" id="ARBA00022840"/>
    </source>
</evidence>
<evidence type="ECO:0000256" key="2">
    <source>
        <dbReference type="ARBA" id="ARBA00022490"/>
    </source>
</evidence>
<dbReference type="SMART" id="SM00490">
    <property type="entry name" value="HELICc"/>
    <property type="match status" value="1"/>
</dbReference>
<dbReference type="Pfam" id="PF00270">
    <property type="entry name" value="DEAD"/>
    <property type="match status" value="1"/>
</dbReference>
<feature type="compositionally biased region" description="Basic and acidic residues" evidence="9">
    <location>
        <begin position="440"/>
        <end position="463"/>
    </location>
</feature>
<sequence length="546" mass="61523">MESFKNLGLSDEIIKALEKKGFTNPTPIQEQAIPILIEGKRDVVGQAQTGTGKTAAFGIPILETIDESSRNTQALILAPTRELAIQVAEEIDSIKGSKRLNVFPVYGGQSIDRQIRELKRGVQIVVGTPGRILDHISRRTIKLENVSYVVLDEADEMLNMGFIDDVEEILKSVSTEKRMLLFSATLPDSIMKLAKNYMREYDIIKVKRQQLTTTLTDQSYYEIHSRDKFELLSRIIDVEKEFYGLIFCKTKADVDEISSRLTEKGYAAEGLHGDMTQAQREKTLDKFKARKINVLVATDVAARGIDINDLTHVVNYDIPQNPESYVHRIGRTGRAGKQGYAVTFVEPSEFRKFKYIQKIANTEIRKEEVPDVKDIIGAKKRKIVSGIKELLESGKYNDCEKMAAELLEDADPQEVLSAVLKYALKDELSESNYKRIGKPANREGRDRGEGRSEGRRDRGEGRRSFVSGGNVRLFVALGKLDKMNPKKLVDHISKKSDVKGRDIDDVKVFEKFSFVTVSSDNAEIILDSFKHEKRGRRSIIEVASGN</sequence>
<evidence type="ECO:0000259" key="11">
    <source>
        <dbReference type="PROSITE" id="PS51194"/>
    </source>
</evidence>
<evidence type="ECO:0000313" key="14">
    <source>
        <dbReference type="Proteomes" id="UP000533207"/>
    </source>
</evidence>
<dbReference type="InterPro" id="IPR044742">
    <property type="entry name" value="DEAD/DEAH_RhlB"/>
</dbReference>
<evidence type="ECO:0000256" key="1">
    <source>
        <dbReference type="ARBA" id="ARBA00012552"/>
    </source>
</evidence>
<dbReference type="InterPro" id="IPR001650">
    <property type="entry name" value="Helicase_C-like"/>
</dbReference>
<accession>A0A7J9PGI7</accession>
<organism evidence="13 14">
    <name type="scientific">Methanococcus maripaludis</name>
    <name type="common">Methanococcus deltae</name>
    <dbReference type="NCBI Taxonomy" id="39152"/>
    <lineage>
        <taxon>Archaea</taxon>
        <taxon>Methanobacteriati</taxon>
        <taxon>Methanobacteriota</taxon>
        <taxon>Methanomada group</taxon>
        <taxon>Methanococci</taxon>
        <taxon>Methanococcales</taxon>
        <taxon>Methanococcaceae</taxon>
        <taxon>Methanococcus</taxon>
    </lineage>
</organism>
<dbReference type="InterPro" id="IPR011545">
    <property type="entry name" value="DEAD/DEAH_box_helicase_dom"/>
</dbReference>
<dbReference type="InterPro" id="IPR027417">
    <property type="entry name" value="P-loop_NTPase"/>
</dbReference>
<comment type="caution">
    <text evidence="13">The sequence shown here is derived from an EMBL/GenBank/DDBJ whole genome shotgun (WGS) entry which is preliminary data.</text>
</comment>
<dbReference type="Gene3D" id="3.30.70.330">
    <property type="match status" value="1"/>
</dbReference>
<dbReference type="AlphaFoldDB" id="A0A7J9PGI7"/>
<dbReference type="PROSITE" id="PS00039">
    <property type="entry name" value="DEAD_ATP_HELICASE"/>
    <property type="match status" value="1"/>
</dbReference>
<comment type="similarity">
    <text evidence="8">Belongs to the DEAD box helicase family.</text>
</comment>
<dbReference type="CDD" id="cd00268">
    <property type="entry name" value="DEADc"/>
    <property type="match status" value="1"/>
</dbReference>
<evidence type="ECO:0000256" key="3">
    <source>
        <dbReference type="ARBA" id="ARBA00022741"/>
    </source>
</evidence>
<dbReference type="SUPFAM" id="SSF52540">
    <property type="entry name" value="P-loop containing nucleoside triphosphate hydrolases"/>
    <property type="match status" value="1"/>
</dbReference>
<dbReference type="PANTHER" id="PTHR47963:SF8">
    <property type="entry name" value="ATP-DEPENDENT RNA HELICASE DEAD"/>
    <property type="match status" value="1"/>
</dbReference>
<feature type="domain" description="DEAD-box RNA helicase Q" evidence="12">
    <location>
        <begin position="2"/>
        <end position="30"/>
    </location>
</feature>
<dbReference type="PROSITE" id="PS51192">
    <property type="entry name" value="HELICASE_ATP_BIND_1"/>
    <property type="match status" value="1"/>
</dbReference>
<dbReference type="InterPro" id="IPR014001">
    <property type="entry name" value="Helicase_ATP-bd"/>
</dbReference>
<dbReference type="PANTHER" id="PTHR47963">
    <property type="entry name" value="DEAD-BOX ATP-DEPENDENT RNA HELICASE 47, MITOCHONDRIAL"/>
    <property type="match status" value="1"/>
</dbReference>
<keyword evidence="6 8" id="KW-0067">ATP-binding</keyword>
<feature type="region of interest" description="Disordered" evidence="9">
    <location>
        <begin position="433"/>
        <end position="464"/>
    </location>
</feature>
<dbReference type="InterPro" id="IPR014014">
    <property type="entry name" value="RNA_helicase_DEAD_Q_motif"/>
</dbReference>
<dbReference type="GO" id="GO:0003724">
    <property type="term" value="F:RNA helicase activity"/>
    <property type="evidence" value="ECO:0007669"/>
    <property type="project" value="UniProtKB-EC"/>
</dbReference>
<dbReference type="SMART" id="SM00487">
    <property type="entry name" value="DEXDc"/>
    <property type="match status" value="1"/>
</dbReference>
<dbReference type="GO" id="GO:0140097">
    <property type="term" value="F:catalytic activity, acting on DNA"/>
    <property type="evidence" value="ECO:0007669"/>
    <property type="project" value="UniProtKB-ARBA"/>
</dbReference>
<feature type="short sequence motif" description="Q motif" evidence="7">
    <location>
        <begin position="2"/>
        <end position="30"/>
    </location>
</feature>
<dbReference type="CDD" id="cd18787">
    <property type="entry name" value="SF2_C_DEAD"/>
    <property type="match status" value="1"/>
</dbReference>
<dbReference type="RefSeq" id="WP_012067980.1">
    <property type="nucleotide sequence ID" value="NZ_JACDUL010000003.1"/>
</dbReference>
<evidence type="ECO:0000259" key="12">
    <source>
        <dbReference type="PROSITE" id="PS51195"/>
    </source>
</evidence>